<comment type="subcellular location">
    <subcellularLocation>
        <location evidence="1">Cell membrane</location>
        <topology evidence="1">Multi-pass membrane protein</topology>
    </subcellularLocation>
</comment>
<dbReference type="AlphaFoldDB" id="A0A8I1W899"/>
<evidence type="ECO:0000256" key="5">
    <source>
        <dbReference type="ARBA" id="ARBA00023136"/>
    </source>
</evidence>
<comment type="caution">
    <text evidence="8">The sequence shown here is derived from an EMBL/GenBank/DDBJ whole genome shotgun (WGS) entry which is preliminary data.</text>
</comment>
<feature type="transmembrane region" description="Helical" evidence="7">
    <location>
        <begin position="322"/>
        <end position="341"/>
    </location>
</feature>
<evidence type="ECO:0000256" key="2">
    <source>
        <dbReference type="ARBA" id="ARBA00022475"/>
    </source>
</evidence>
<dbReference type="PANTHER" id="PTHR30250">
    <property type="entry name" value="PST FAMILY PREDICTED COLANIC ACID TRANSPORTER"/>
    <property type="match status" value="1"/>
</dbReference>
<evidence type="ECO:0000256" key="3">
    <source>
        <dbReference type="ARBA" id="ARBA00022692"/>
    </source>
</evidence>
<feature type="transmembrane region" description="Helical" evidence="7">
    <location>
        <begin position="295"/>
        <end position="316"/>
    </location>
</feature>
<feature type="transmembrane region" description="Helical" evidence="7">
    <location>
        <begin position="121"/>
        <end position="142"/>
    </location>
</feature>
<dbReference type="InterPro" id="IPR050833">
    <property type="entry name" value="Poly_Biosynth_Transport"/>
</dbReference>
<organism evidence="8 9">
    <name type="scientific">Plesiomonas shigelloides</name>
    <name type="common">Aeromonas shigelloides</name>
    <dbReference type="NCBI Taxonomy" id="703"/>
    <lineage>
        <taxon>Bacteria</taxon>
        <taxon>Pseudomonadati</taxon>
        <taxon>Pseudomonadota</taxon>
        <taxon>Gammaproteobacteria</taxon>
        <taxon>Enterobacterales</taxon>
        <taxon>Enterobacteriaceae</taxon>
        <taxon>Plesiomonas</taxon>
    </lineage>
</organism>
<reference evidence="8" key="1">
    <citation type="submission" date="2021-03" db="EMBL/GenBank/DDBJ databases">
        <title>Plesiomonas shigelloides zfcc0051, isolated from zebrafish feces.</title>
        <authorList>
            <person name="Vanderhoek Z."/>
            <person name="Gaulke C."/>
        </authorList>
    </citation>
    <scope>NUCLEOTIDE SEQUENCE</scope>
    <source>
        <strain evidence="8">Zfcc0051</strain>
    </source>
</reference>
<dbReference type="InterPro" id="IPR002797">
    <property type="entry name" value="Polysacc_synth"/>
</dbReference>
<evidence type="ECO:0000256" key="4">
    <source>
        <dbReference type="ARBA" id="ARBA00022989"/>
    </source>
</evidence>
<dbReference type="Proteomes" id="UP000664658">
    <property type="component" value="Unassembled WGS sequence"/>
</dbReference>
<keyword evidence="3 7" id="KW-0812">Transmembrane</keyword>
<dbReference type="GO" id="GO:0005886">
    <property type="term" value="C:plasma membrane"/>
    <property type="evidence" value="ECO:0007669"/>
    <property type="project" value="UniProtKB-SubCell"/>
</dbReference>
<dbReference type="EMBL" id="JAFNAA010000014">
    <property type="protein sequence ID" value="MBO1109065.1"/>
    <property type="molecule type" value="Genomic_DNA"/>
</dbReference>
<dbReference type="Pfam" id="PF01943">
    <property type="entry name" value="Polysacc_synt"/>
    <property type="match status" value="1"/>
</dbReference>
<accession>A0A8I1W899</accession>
<feature type="transmembrane region" description="Helical" evidence="7">
    <location>
        <begin position="249"/>
        <end position="274"/>
    </location>
</feature>
<keyword evidence="2" id="KW-1003">Cell membrane</keyword>
<feature type="transmembrane region" description="Helical" evidence="7">
    <location>
        <begin position="12"/>
        <end position="33"/>
    </location>
</feature>
<feature type="transmembrane region" description="Helical" evidence="7">
    <location>
        <begin position="83"/>
        <end position="106"/>
    </location>
</feature>
<feature type="transmembrane region" description="Helical" evidence="7">
    <location>
        <begin position="174"/>
        <end position="193"/>
    </location>
</feature>
<keyword evidence="4 7" id="KW-1133">Transmembrane helix</keyword>
<protein>
    <recommendedName>
        <fullName evidence="6">Putative O-antigen transporter</fullName>
    </recommendedName>
</protein>
<keyword evidence="5 7" id="KW-0472">Membrane</keyword>
<feature type="transmembrane region" description="Helical" evidence="7">
    <location>
        <begin position="214"/>
        <end position="234"/>
    </location>
</feature>
<name>A0A8I1W899_PLESH</name>
<evidence type="ECO:0000256" key="6">
    <source>
        <dbReference type="ARBA" id="ARBA00049738"/>
    </source>
</evidence>
<sequence length="439" mass="48176">MRIRLPSALQQMFFYGLGLILMKGISLIMLPVFTRYLSPAEYGQLEVLLALVNIGTLLLGLGLVDALYRFAGLADSEVTRQQAAGVLFTQTLLIALIGLLLLMPFAEQIAHWLPGNVTASLVRWTLFSVVLEGVIGIPLSWLRMQGMARFFFLCTAGRVVVQALFIWLSLRWGMGVEGVVMVGAITTFGQALLMGGWQWHNTGLTWRMRGGMQYLRYGIPILVSGLAGFAVAGLDRWWLAGAAGETELAYYAVAGKFALAAGLVLQPFALWWYPKRFQFLGETGGLRKNADFAELGAALGYLLAGGVGLVAPYLILQLTPESYHPAIKLVPWLVAAMALKTQSELMNVGCYSQRDSRLQMKIHLLCSAVGVLGYALLIPHFGVAGVIASQFVVNGLRATLFLYFSQKLLYLPYRWYGVVSAAIVMVVALWLGQSIHLFQ</sequence>
<evidence type="ECO:0000313" key="9">
    <source>
        <dbReference type="Proteomes" id="UP000664658"/>
    </source>
</evidence>
<evidence type="ECO:0000256" key="7">
    <source>
        <dbReference type="SAM" id="Phobius"/>
    </source>
</evidence>
<proteinExistence type="predicted"/>
<evidence type="ECO:0000256" key="1">
    <source>
        <dbReference type="ARBA" id="ARBA00004651"/>
    </source>
</evidence>
<feature type="transmembrane region" description="Helical" evidence="7">
    <location>
        <begin position="45"/>
        <end position="71"/>
    </location>
</feature>
<dbReference type="PANTHER" id="PTHR30250:SF11">
    <property type="entry name" value="O-ANTIGEN TRANSPORTER-RELATED"/>
    <property type="match status" value="1"/>
</dbReference>
<evidence type="ECO:0000313" key="8">
    <source>
        <dbReference type="EMBL" id="MBO1109065.1"/>
    </source>
</evidence>
<feature type="transmembrane region" description="Helical" evidence="7">
    <location>
        <begin position="149"/>
        <end position="168"/>
    </location>
</feature>
<dbReference type="RefSeq" id="WP_207542351.1">
    <property type="nucleotide sequence ID" value="NZ_JAFNAA010000014.1"/>
</dbReference>
<feature type="transmembrane region" description="Helical" evidence="7">
    <location>
        <begin position="362"/>
        <end position="393"/>
    </location>
</feature>
<gene>
    <name evidence="8" type="ORF">J2R62_12750</name>
</gene>
<feature type="transmembrane region" description="Helical" evidence="7">
    <location>
        <begin position="413"/>
        <end position="432"/>
    </location>
</feature>